<reference evidence="1 3" key="1">
    <citation type="submission" date="2018-06" db="EMBL/GenBank/DDBJ databases">
        <authorList>
            <consortium name="Pathogen Informatics"/>
            <person name="Doyle S."/>
        </authorList>
    </citation>
    <scope>NUCLEOTIDE SEQUENCE [LARGE SCALE GENOMIC DNA]</scope>
    <source>
        <strain evidence="1 3">NCTC10597</strain>
    </source>
</reference>
<sequence>MDKETWTTVQEAIDEGQELSFDYKGEEWWISRVDGELSFLLTRSSDSYTQYFKTAEELYTKGMIEGKPFIERIEEL</sequence>
<gene>
    <name evidence="2" type="ORF">DFR61_1119</name>
    <name evidence="1" type="ORF">NCTC10597_02572</name>
</gene>
<dbReference type="AlphaFoldDB" id="A0A8B4QDW0"/>
<proteinExistence type="predicted"/>
<evidence type="ECO:0000313" key="4">
    <source>
        <dbReference type="Proteomes" id="UP000294641"/>
    </source>
</evidence>
<evidence type="ECO:0000313" key="3">
    <source>
        <dbReference type="Proteomes" id="UP000254330"/>
    </source>
</evidence>
<accession>A0A8B4QDW0</accession>
<dbReference type="OrthoDB" id="2187943at2"/>
<dbReference type="Proteomes" id="UP000254330">
    <property type="component" value="Unassembled WGS sequence"/>
</dbReference>
<comment type="caution">
    <text evidence="1">The sequence shown here is derived from an EMBL/GenBank/DDBJ whole genome shotgun (WGS) entry which is preliminary data.</text>
</comment>
<dbReference type="RefSeq" id="WP_109349312.1">
    <property type="nucleotide sequence ID" value="NZ_BJUE01000011.1"/>
</dbReference>
<reference evidence="2 4" key="2">
    <citation type="submission" date="2019-03" db="EMBL/GenBank/DDBJ databases">
        <title>Genomic Encyclopedia of Type Strains, Phase IV (KMG-IV): sequencing the most valuable type-strain genomes for metagenomic binning, comparative biology and taxonomic classification.</title>
        <authorList>
            <person name="Goeker M."/>
        </authorList>
    </citation>
    <scope>NUCLEOTIDE SEQUENCE [LARGE SCALE GENOMIC DNA]</scope>
    <source>
        <strain evidence="2 4">DSM 20580</strain>
    </source>
</reference>
<dbReference type="Proteomes" id="UP000294641">
    <property type="component" value="Unassembled WGS sequence"/>
</dbReference>
<organism evidence="1 3">
    <name type="scientific">Kurthia zopfii</name>
    <dbReference type="NCBI Taxonomy" id="1650"/>
    <lineage>
        <taxon>Bacteria</taxon>
        <taxon>Bacillati</taxon>
        <taxon>Bacillota</taxon>
        <taxon>Bacilli</taxon>
        <taxon>Bacillales</taxon>
        <taxon>Caryophanaceae</taxon>
        <taxon>Kurthia</taxon>
    </lineage>
</organism>
<name>A0A8B4QDW0_9BACL</name>
<evidence type="ECO:0000313" key="1">
    <source>
        <dbReference type="EMBL" id="STX10794.1"/>
    </source>
</evidence>
<evidence type="ECO:0000313" key="2">
    <source>
        <dbReference type="EMBL" id="TDR39485.1"/>
    </source>
</evidence>
<keyword evidence="4" id="KW-1185">Reference proteome</keyword>
<dbReference type="EMBL" id="SNZG01000011">
    <property type="protein sequence ID" value="TDR39485.1"/>
    <property type="molecule type" value="Genomic_DNA"/>
</dbReference>
<protein>
    <submittedName>
        <fullName evidence="1">Uncharacterized protein</fullName>
    </submittedName>
</protein>
<dbReference type="EMBL" id="UGNP01000001">
    <property type="protein sequence ID" value="STX10794.1"/>
    <property type="molecule type" value="Genomic_DNA"/>
</dbReference>